<comment type="caution">
    <text evidence="1">The sequence shown here is derived from an EMBL/GenBank/DDBJ whole genome shotgun (WGS) entry which is preliminary data.</text>
</comment>
<gene>
    <name evidence="1" type="ORF">GMARGA_LOCUS19026</name>
</gene>
<keyword evidence="2" id="KW-1185">Reference proteome</keyword>
<evidence type="ECO:0000313" key="2">
    <source>
        <dbReference type="Proteomes" id="UP000789901"/>
    </source>
</evidence>
<dbReference type="EMBL" id="CAJVQB010015607">
    <property type="protein sequence ID" value="CAG8775488.1"/>
    <property type="molecule type" value="Genomic_DNA"/>
</dbReference>
<sequence>MEELTKRVEELEELQLALDKPEIVAKKIQSFWNNESKRKLLIKELEALDEANVKEVDWDNMKRSYNNKSDKKAFLKKFHKKWLIKREHVVAKNQNLVLDNVILKRTKVAELHNIIGEKILLLPVPTAFFTGHNNGRKVQQLINWFRTVKE</sequence>
<name>A0ABN7VIE9_GIGMA</name>
<proteinExistence type="predicted"/>
<reference evidence="1 2" key="1">
    <citation type="submission" date="2021-06" db="EMBL/GenBank/DDBJ databases">
        <authorList>
            <person name="Kallberg Y."/>
            <person name="Tangrot J."/>
            <person name="Rosling A."/>
        </authorList>
    </citation>
    <scope>NUCLEOTIDE SEQUENCE [LARGE SCALE GENOMIC DNA]</scope>
    <source>
        <strain evidence="1 2">120-4 pot B 10/14</strain>
    </source>
</reference>
<protein>
    <submittedName>
        <fullName evidence="1">24117_t:CDS:1</fullName>
    </submittedName>
</protein>
<feature type="non-terminal residue" evidence="1">
    <location>
        <position position="150"/>
    </location>
</feature>
<dbReference type="Proteomes" id="UP000789901">
    <property type="component" value="Unassembled WGS sequence"/>
</dbReference>
<organism evidence="1 2">
    <name type="scientific">Gigaspora margarita</name>
    <dbReference type="NCBI Taxonomy" id="4874"/>
    <lineage>
        <taxon>Eukaryota</taxon>
        <taxon>Fungi</taxon>
        <taxon>Fungi incertae sedis</taxon>
        <taxon>Mucoromycota</taxon>
        <taxon>Glomeromycotina</taxon>
        <taxon>Glomeromycetes</taxon>
        <taxon>Diversisporales</taxon>
        <taxon>Gigasporaceae</taxon>
        <taxon>Gigaspora</taxon>
    </lineage>
</organism>
<evidence type="ECO:0000313" key="1">
    <source>
        <dbReference type="EMBL" id="CAG8775488.1"/>
    </source>
</evidence>
<accession>A0ABN7VIE9</accession>